<proteinExistence type="predicted"/>
<sequence length="158" mass="17083">MKLIFCLTAVAVASPFMNEFLEARAEPNALGQSMGAMAGPVGIDRANGASTRQPSSQRGRPTLSSLLEKLDTLLGGAIAARDLGDMEELEELIARANIEGGVSSSFRSINRTPVNYYPVRKPSGGKLPEGIRPKFRIGESVKPESLMGRDMLDDELWF</sequence>
<dbReference type="Proteomes" id="UP000664169">
    <property type="component" value="Unassembled WGS sequence"/>
</dbReference>
<name>A0A8H3FRG2_9LECA</name>
<feature type="region of interest" description="Disordered" evidence="1">
    <location>
        <begin position="41"/>
        <end position="61"/>
    </location>
</feature>
<keyword evidence="3" id="KW-1185">Reference proteome</keyword>
<evidence type="ECO:0000256" key="1">
    <source>
        <dbReference type="SAM" id="MobiDB-lite"/>
    </source>
</evidence>
<reference evidence="2" key="1">
    <citation type="submission" date="2021-03" db="EMBL/GenBank/DDBJ databases">
        <authorList>
            <person name="Tagirdzhanova G."/>
        </authorList>
    </citation>
    <scope>NUCLEOTIDE SEQUENCE</scope>
</reference>
<evidence type="ECO:0000313" key="2">
    <source>
        <dbReference type="EMBL" id="CAF9929478.1"/>
    </source>
</evidence>
<comment type="caution">
    <text evidence="2">The sequence shown here is derived from an EMBL/GenBank/DDBJ whole genome shotgun (WGS) entry which is preliminary data.</text>
</comment>
<accession>A0A8H3FRG2</accession>
<protein>
    <submittedName>
        <fullName evidence="2">Uncharacterized protein</fullName>
    </submittedName>
</protein>
<dbReference type="AlphaFoldDB" id="A0A8H3FRG2"/>
<evidence type="ECO:0000313" key="3">
    <source>
        <dbReference type="Proteomes" id="UP000664169"/>
    </source>
</evidence>
<feature type="compositionally biased region" description="Polar residues" evidence="1">
    <location>
        <begin position="48"/>
        <end position="59"/>
    </location>
</feature>
<organism evidence="2 3">
    <name type="scientific">Gomphillus americanus</name>
    <dbReference type="NCBI Taxonomy" id="1940652"/>
    <lineage>
        <taxon>Eukaryota</taxon>
        <taxon>Fungi</taxon>
        <taxon>Dikarya</taxon>
        <taxon>Ascomycota</taxon>
        <taxon>Pezizomycotina</taxon>
        <taxon>Lecanoromycetes</taxon>
        <taxon>OSLEUM clade</taxon>
        <taxon>Ostropomycetidae</taxon>
        <taxon>Ostropales</taxon>
        <taxon>Graphidaceae</taxon>
        <taxon>Gomphilloideae</taxon>
        <taxon>Gomphillus</taxon>
    </lineage>
</organism>
<dbReference type="EMBL" id="CAJPDQ010000032">
    <property type="protein sequence ID" value="CAF9929478.1"/>
    <property type="molecule type" value="Genomic_DNA"/>
</dbReference>
<gene>
    <name evidence="2" type="ORF">GOMPHAMPRED_005417</name>
</gene>